<keyword evidence="1" id="KW-1133">Transmembrane helix</keyword>
<feature type="transmembrane region" description="Helical" evidence="1">
    <location>
        <begin position="89"/>
        <end position="110"/>
    </location>
</feature>
<feature type="transmembrane region" description="Helical" evidence="1">
    <location>
        <begin position="314"/>
        <end position="336"/>
    </location>
</feature>
<dbReference type="Gene3D" id="1.20.1250.20">
    <property type="entry name" value="MFS general substrate transporter like domains"/>
    <property type="match status" value="1"/>
</dbReference>
<dbReference type="SUPFAM" id="SSF103473">
    <property type="entry name" value="MFS general substrate transporter"/>
    <property type="match status" value="1"/>
</dbReference>
<reference evidence="2 3" key="1">
    <citation type="journal article" date="2019" name="Int. J. Syst. Evol. Microbiol.">
        <title>The Global Catalogue of Microorganisms (GCM) 10K type strain sequencing project: providing services to taxonomists for standard genome sequencing and annotation.</title>
        <authorList>
            <consortium name="The Broad Institute Genomics Platform"/>
            <consortium name="The Broad Institute Genome Sequencing Center for Infectious Disease"/>
            <person name="Wu L."/>
            <person name="Ma J."/>
        </authorList>
    </citation>
    <scope>NUCLEOTIDE SEQUENCE [LARGE SCALE GENOMIC DNA]</scope>
    <source>
        <strain evidence="2 3">JCM 14306</strain>
    </source>
</reference>
<evidence type="ECO:0000313" key="3">
    <source>
        <dbReference type="Proteomes" id="UP001501319"/>
    </source>
</evidence>
<accession>A0ABN2F9I9</accession>
<dbReference type="InterPro" id="IPR011701">
    <property type="entry name" value="MFS"/>
</dbReference>
<evidence type="ECO:0000256" key="1">
    <source>
        <dbReference type="SAM" id="Phobius"/>
    </source>
</evidence>
<feature type="transmembrane region" description="Helical" evidence="1">
    <location>
        <begin position="116"/>
        <end position="138"/>
    </location>
</feature>
<protein>
    <submittedName>
        <fullName evidence="2">MFS transporter</fullName>
    </submittedName>
</protein>
<organism evidence="2 3">
    <name type="scientific">Kribbella alba</name>
    <dbReference type="NCBI Taxonomy" id="190197"/>
    <lineage>
        <taxon>Bacteria</taxon>
        <taxon>Bacillati</taxon>
        <taxon>Actinomycetota</taxon>
        <taxon>Actinomycetes</taxon>
        <taxon>Propionibacteriales</taxon>
        <taxon>Kribbellaceae</taxon>
        <taxon>Kribbella</taxon>
    </lineage>
</organism>
<dbReference type="EMBL" id="BAAANE010000004">
    <property type="protein sequence ID" value="GAA1636734.1"/>
    <property type="molecule type" value="Genomic_DNA"/>
</dbReference>
<feature type="transmembrane region" description="Helical" evidence="1">
    <location>
        <begin position="378"/>
        <end position="397"/>
    </location>
</feature>
<feature type="transmembrane region" description="Helical" evidence="1">
    <location>
        <begin position="29"/>
        <end position="51"/>
    </location>
</feature>
<feature type="transmembrane region" description="Helical" evidence="1">
    <location>
        <begin position="291"/>
        <end position="308"/>
    </location>
</feature>
<keyword evidence="1" id="KW-0812">Transmembrane</keyword>
<dbReference type="InterPro" id="IPR036259">
    <property type="entry name" value="MFS_trans_sf"/>
</dbReference>
<feature type="transmembrane region" description="Helical" evidence="1">
    <location>
        <begin position="261"/>
        <end position="279"/>
    </location>
</feature>
<dbReference type="Pfam" id="PF07690">
    <property type="entry name" value="MFS_1"/>
    <property type="match status" value="1"/>
</dbReference>
<sequence>MPALTGRIRTPDKQHGYSAALRTPGAWKFYLAAAPARIGIAMTGLGIVWLVHGSTGSYAAAGTVTGGFAVAEAVAGPQVARLIDRYGQTLMLPITLFLHAAAIALLIALTLTAAPLWSLVAAGVLAGGSLPQIGAQTAARWSAALRGSPVLSSAFALESLGTGLAFLVGPALIGTVSSLVHPVAGATLATLLVLTGGLTLALQRSTAPPRSAGPRRSSARLLQRGFLALVATNVGVGLFFGTMQVSVTAFAVDRGSAALAGPLYSVTSLVSMIAGLVYGARRWRMPIPTQFVVALGCLGVLCIPLLFVTSPAALAIALALPGLAIAPFMVLSSVLAESRVAPAVLTQAFTWLNSGSAAGIAMGAALAGRVVDTHEPRWGFTLALLAAATATIAAAAARSTSGSQES</sequence>
<feature type="transmembrane region" description="Helical" evidence="1">
    <location>
        <begin position="150"/>
        <end position="173"/>
    </location>
</feature>
<keyword evidence="1" id="KW-0472">Membrane</keyword>
<dbReference type="PANTHER" id="PTHR23542:SF1">
    <property type="entry name" value="MAJOR FACILITATOR SUPERFAMILY (MFS) PROFILE DOMAIN-CONTAINING PROTEIN"/>
    <property type="match status" value="1"/>
</dbReference>
<feature type="transmembrane region" description="Helical" evidence="1">
    <location>
        <begin position="179"/>
        <end position="201"/>
    </location>
</feature>
<feature type="transmembrane region" description="Helical" evidence="1">
    <location>
        <begin position="221"/>
        <end position="241"/>
    </location>
</feature>
<name>A0ABN2F9I9_9ACTN</name>
<gene>
    <name evidence="2" type="ORF">GCM10009744_27290</name>
</gene>
<comment type="caution">
    <text evidence="2">The sequence shown here is derived from an EMBL/GenBank/DDBJ whole genome shotgun (WGS) entry which is preliminary data.</text>
</comment>
<feature type="transmembrane region" description="Helical" evidence="1">
    <location>
        <begin position="348"/>
        <end position="366"/>
    </location>
</feature>
<evidence type="ECO:0000313" key="2">
    <source>
        <dbReference type="EMBL" id="GAA1636734.1"/>
    </source>
</evidence>
<proteinExistence type="predicted"/>
<dbReference type="RefSeq" id="WP_344111586.1">
    <property type="nucleotide sequence ID" value="NZ_BAAANE010000004.1"/>
</dbReference>
<dbReference type="Proteomes" id="UP001501319">
    <property type="component" value="Unassembled WGS sequence"/>
</dbReference>
<keyword evidence="3" id="KW-1185">Reference proteome</keyword>
<dbReference type="PANTHER" id="PTHR23542">
    <property type="match status" value="1"/>
</dbReference>
<feature type="transmembrane region" description="Helical" evidence="1">
    <location>
        <begin position="57"/>
        <end position="77"/>
    </location>
</feature>